<comment type="caution">
    <text evidence="1">The sequence shown here is derived from an EMBL/GenBank/DDBJ whole genome shotgun (WGS) entry which is preliminary data.</text>
</comment>
<evidence type="ECO:0000313" key="2">
    <source>
        <dbReference type="Proteomes" id="UP000798662"/>
    </source>
</evidence>
<protein>
    <submittedName>
        <fullName evidence="1">Uncharacterized protein</fullName>
    </submittedName>
</protein>
<proteinExistence type="predicted"/>
<dbReference type="EMBL" id="CM020618">
    <property type="protein sequence ID" value="KAK1859102.1"/>
    <property type="molecule type" value="Genomic_DNA"/>
</dbReference>
<keyword evidence="2" id="KW-1185">Reference proteome</keyword>
<accession>A0ACC3BMP7</accession>
<sequence>MKPASIKRLLHSERVPRQRGPIIFFIILVVASADDPAFPVSRSELSASGARSVLLSRSTTFGALGVDGLGPDETAVEVSMRVRRGKGGHLVRGKVVTRAEAMCDRCCGPFEANVEGRFEVLLTAREPRPGEPPAVALEEGEMGSTDVEEQAFPSCLTMVDIGGHVHDAICLGVPTKLLCGADCPGVDVSALEGVTVSQGDATGGRVRIPARGNAWGQQPQEEDSQQDDDYLDEGEPLLADAMEALKRRMQKRG</sequence>
<dbReference type="Proteomes" id="UP000798662">
    <property type="component" value="Chromosome 1"/>
</dbReference>
<name>A0ACC3BMP7_PYRYE</name>
<evidence type="ECO:0000313" key="1">
    <source>
        <dbReference type="EMBL" id="KAK1859102.1"/>
    </source>
</evidence>
<gene>
    <name evidence="1" type="ORF">I4F81_001700</name>
</gene>
<organism evidence="1 2">
    <name type="scientific">Pyropia yezoensis</name>
    <name type="common">Susabi-nori</name>
    <name type="synonym">Porphyra yezoensis</name>
    <dbReference type="NCBI Taxonomy" id="2788"/>
    <lineage>
        <taxon>Eukaryota</taxon>
        <taxon>Rhodophyta</taxon>
        <taxon>Bangiophyceae</taxon>
        <taxon>Bangiales</taxon>
        <taxon>Bangiaceae</taxon>
        <taxon>Pyropia</taxon>
    </lineage>
</organism>
<reference evidence="1" key="1">
    <citation type="submission" date="2019-11" db="EMBL/GenBank/DDBJ databases">
        <title>Nori genome reveals adaptations in red seaweeds to the harsh intertidal environment.</title>
        <authorList>
            <person name="Wang D."/>
            <person name="Mao Y."/>
        </authorList>
    </citation>
    <scope>NUCLEOTIDE SEQUENCE</scope>
    <source>
        <tissue evidence="1">Gametophyte</tissue>
    </source>
</reference>